<gene>
    <name evidence="4" type="ORF">BJ095_13630</name>
</gene>
<keyword evidence="3" id="KW-0472">Membrane</keyword>
<accession>A0A318TT84</accession>
<proteinExistence type="predicted"/>
<dbReference type="Pfam" id="PF07963">
    <property type="entry name" value="N_methyl"/>
    <property type="match status" value="1"/>
</dbReference>
<dbReference type="PROSITE" id="PS00409">
    <property type="entry name" value="PROKAR_NTER_METHYL"/>
    <property type="match status" value="1"/>
</dbReference>
<dbReference type="Proteomes" id="UP000247416">
    <property type="component" value="Unassembled WGS sequence"/>
</dbReference>
<evidence type="ECO:0000256" key="1">
    <source>
        <dbReference type="ARBA" id="ARBA00004241"/>
    </source>
</evidence>
<keyword evidence="3" id="KW-0812">Transmembrane</keyword>
<comment type="caution">
    <text evidence="4">The sequence shown here is derived from an EMBL/GenBank/DDBJ whole genome shotgun (WGS) entry which is preliminary data.</text>
</comment>
<dbReference type="OrthoDB" id="2967834at2"/>
<keyword evidence="5" id="KW-1185">Reference proteome</keyword>
<evidence type="ECO:0000256" key="3">
    <source>
        <dbReference type="SAM" id="Phobius"/>
    </source>
</evidence>
<dbReference type="GO" id="GO:0009986">
    <property type="term" value="C:cell surface"/>
    <property type="evidence" value="ECO:0007669"/>
    <property type="project" value="UniProtKB-SubCell"/>
</dbReference>
<evidence type="ECO:0000313" key="5">
    <source>
        <dbReference type="Proteomes" id="UP000247416"/>
    </source>
</evidence>
<keyword evidence="2" id="KW-0178">Competence</keyword>
<dbReference type="GO" id="GO:0030420">
    <property type="term" value="P:establishment of competence for transformation"/>
    <property type="evidence" value="ECO:0007669"/>
    <property type="project" value="UniProtKB-KW"/>
</dbReference>
<dbReference type="InterPro" id="IPR012902">
    <property type="entry name" value="N_methyl_site"/>
</dbReference>
<reference evidence="4 5" key="1">
    <citation type="submission" date="2018-06" db="EMBL/GenBank/DDBJ databases">
        <title>Genomic Encyclopedia of Archaeal and Bacterial Type Strains, Phase II (KMG-II): from individual species to whole genera.</title>
        <authorList>
            <person name="Goeker M."/>
        </authorList>
    </citation>
    <scope>NUCLEOTIDE SEQUENCE [LARGE SCALE GENOMIC DNA]</scope>
    <source>
        <strain evidence="4 5">KACC 16626</strain>
    </source>
</reference>
<feature type="transmembrane region" description="Helical" evidence="3">
    <location>
        <begin position="12"/>
        <end position="32"/>
    </location>
</feature>
<evidence type="ECO:0000313" key="4">
    <source>
        <dbReference type="EMBL" id="PYF02869.1"/>
    </source>
</evidence>
<organism evidence="4 5">
    <name type="scientific">Ureibacillus chungkukjangi</name>
    <dbReference type="NCBI Taxonomy" id="1202712"/>
    <lineage>
        <taxon>Bacteria</taxon>
        <taxon>Bacillati</taxon>
        <taxon>Bacillota</taxon>
        <taxon>Bacilli</taxon>
        <taxon>Bacillales</taxon>
        <taxon>Caryophanaceae</taxon>
        <taxon>Ureibacillus</taxon>
    </lineage>
</organism>
<evidence type="ECO:0000256" key="2">
    <source>
        <dbReference type="ARBA" id="ARBA00023287"/>
    </source>
</evidence>
<protein>
    <submittedName>
        <fullName evidence="4">Pilin/secretion family protein with methylation motif</fullName>
    </submittedName>
</protein>
<keyword evidence="3" id="KW-1133">Transmembrane helix</keyword>
<dbReference type="AlphaFoldDB" id="A0A318TT84"/>
<dbReference type="EMBL" id="QJTJ01000036">
    <property type="protein sequence ID" value="PYF02869.1"/>
    <property type="molecule type" value="Genomic_DNA"/>
</dbReference>
<sequence length="147" mass="16862">MKNDQQSGFSLVETLVIIVLLSIVSLITWNIFFQGSNYTNKAVSKNQLQQEANIIISKLTKIHLQSDTYKVHIDDCKFTIEATSKGIITDKETFENNQLCITLKNVPEDVNPKTDDVNLELIIMRNDSNRKLKMEVLLQRLKEYDAT</sequence>
<dbReference type="RefSeq" id="WP_107933075.1">
    <property type="nucleotide sequence ID" value="NZ_PYWJ01000004.1"/>
</dbReference>
<name>A0A318TT84_9BACL</name>
<comment type="subcellular location">
    <subcellularLocation>
        <location evidence="1">Cell surface</location>
    </subcellularLocation>
</comment>